<proteinExistence type="predicted"/>
<dbReference type="EMBL" id="PP763431">
    <property type="protein sequence ID" value="XBN42147.1"/>
    <property type="molecule type" value="Genomic_DNA"/>
</dbReference>
<evidence type="ECO:0000313" key="1">
    <source>
        <dbReference type="EMBL" id="XBN42147.1"/>
    </source>
</evidence>
<name>A0AAU7J817_9VIRU</name>
<evidence type="ECO:0008006" key="2">
    <source>
        <dbReference type="Google" id="ProtNLM"/>
    </source>
</evidence>
<accession>A0AAU7J817</accession>
<sequence length="164" mass="17836">MSNVTRADIRDFLAAMHMLNEPDAALRLQQAKKLAQVSASEDDVAAACNMIAAGVLSPDSPIPSCEQSEPAKSIIDDLDGSPLPLRLRVRIANILANLGYRKARVEHTCHMPSLPSGVVIDSNYSPAAVRATHRRYVYTGPWEQVPDSVDAQADSFTFTHGRQP</sequence>
<protein>
    <recommendedName>
        <fullName evidence="2">Head-to-tail adaptor</fullName>
    </recommendedName>
</protein>
<reference evidence="1" key="1">
    <citation type="submission" date="2024-05" db="EMBL/GenBank/DDBJ databases">
        <title>Complete genome sequence of bacteriophages Merry and Sunny infecting Microbacterium sp. isolated from an alkaline commercial outdoor algal pond.</title>
        <authorList>
            <person name="Levesque A.V."/>
            <person name="Rabines A.J."/>
            <person name="Alrubaiaan E."/>
            <person name="Oliver A."/>
            <person name="Allen E.E."/>
            <person name="Hazlebeck D."/>
            <person name="Pinowska A."/>
            <person name="Traller J.C."/>
            <person name="Zeigler Allen L."/>
        </authorList>
    </citation>
    <scope>NUCLEOTIDE SEQUENCE</scope>
</reference>
<organism evidence="1">
    <name type="scientific">Microbacterium phage Merry</name>
    <dbReference type="NCBI Taxonomy" id="3144827"/>
    <lineage>
        <taxon>Viruses</taxon>
    </lineage>
</organism>